<protein>
    <submittedName>
        <fullName evidence="1">Uncharacterized protein</fullName>
    </submittedName>
</protein>
<reference evidence="1" key="2">
    <citation type="journal article" date="2015" name="Fish Shellfish Immunol.">
        <title>Early steps in the European eel (Anguilla anguilla)-Vibrio vulnificus interaction in the gills: Role of the RtxA13 toxin.</title>
        <authorList>
            <person name="Callol A."/>
            <person name="Pajuelo D."/>
            <person name="Ebbesson L."/>
            <person name="Teles M."/>
            <person name="MacKenzie S."/>
            <person name="Amaro C."/>
        </authorList>
    </citation>
    <scope>NUCLEOTIDE SEQUENCE</scope>
</reference>
<accession>A0A0E9T8X4</accession>
<dbReference type="EMBL" id="GBXM01058433">
    <property type="protein sequence ID" value="JAH50144.1"/>
    <property type="molecule type" value="Transcribed_RNA"/>
</dbReference>
<organism evidence="1">
    <name type="scientific">Anguilla anguilla</name>
    <name type="common">European freshwater eel</name>
    <name type="synonym">Muraena anguilla</name>
    <dbReference type="NCBI Taxonomy" id="7936"/>
    <lineage>
        <taxon>Eukaryota</taxon>
        <taxon>Metazoa</taxon>
        <taxon>Chordata</taxon>
        <taxon>Craniata</taxon>
        <taxon>Vertebrata</taxon>
        <taxon>Euteleostomi</taxon>
        <taxon>Actinopterygii</taxon>
        <taxon>Neopterygii</taxon>
        <taxon>Teleostei</taxon>
        <taxon>Anguilliformes</taxon>
        <taxon>Anguillidae</taxon>
        <taxon>Anguilla</taxon>
    </lineage>
</organism>
<evidence type="ECO:0000313" key="1">
    <source>
        <dbReference type="EMBL" id="JAH50144.1"/>
    </source>
</evidence>
<proteinExistence type="predicted"/>
<sequence length="11" mass="1245">MEGIFLAKAHK</sequence>
<name>A0A0E9T8X4_ANGAN</name>
<reference evidence="1" key="1">
    <citation type="submission" date="2014-11" db="EMBL/GenBank/DDBJ databases">
        <authorList>
            <person name="Amaro Gonzalez C."/>
        </authorList>
    </citation>
    <scope>NUCLEOTIDE SEQUENCE</scope>
</reference>